<evidence type="ECO:0000256" key="2">
    <source>
        <dbReference type="ARBA" id="ARBA00005811"/>
    </source>
</evidence>
<reference evidence="10" key="1">
    <citation type="submission" date="2016-10" db="EMBL/GenBank/DDBJ databases">
        <authorList>
            <person name="Varghese N."/>
            <person name="Submissions S."/>
        </authorList>
    </citation>
    <scope>NUCLEOTIDE SEQUENCE [LARGE SCALE GENOMIC DNA]</scope>
    <source>
        <strain evidence="10">ATCC 25963</strain>
    </source>
</reference>
<gene>
    <name evidence="9" type="ORF">SAMN02745121_07287</name>
</gene>
<keyword evidence="7" id="KW-0653">Protein transport</keyword>
<dbReference type="EMBL" id="FOMX01000032">
    <property type="protein sequence ID" value="SFF16517.1"/>
    <property type="molecule type" value="Genomic_DNA"/>
</dbReference>
<evidence type="ECO:0000256" key="5">
    <source>
        <dbReference type="ARBA" id="ARBA00022989"/>
    </source>
</evidence>
<evidence type="ECO:0000313" key="10">
    <source>
        <dbReference type="Proteomes" id="UP000199400"/>
    </source>
</evidence>
<dbReference type="InterPro" id="IPR003400">
    <property type="entry name" value="ExbD"/>
</dbReference>
<protein>
    <submittedName>
        <fullName evidence="9">Biopolymer transport protein ExbD</fullName>
    </submittedName>
</protein>
<evidence type="ECO:0000313" key="9">
    <source>
        <dbReference type="EMBL" id="SFF16517.1"/>
    </source>
</evidence>
<evidence type="ECO:0000256" key="6">
    <source>
        <dbReference type="ARBA" id="ARBA00023136"/>
    </source>
</evidence>
<dbReference type="GO" id="GO:0022857">
    <property type="term" value="F:transmembrane transporter activity"/>
    <property type="evidence" value="ECO:0007669"/>
    <property type="project" value="InterPro"/>
</dbReference>
<dbReference type="Gene3D" id="3.30.420.270">
    <property type="match status" value="1"/>
</dbReference>
<proteinExistence type="inferred from homology"/>
<dbReference type="GO" id="GO:0015031">
    <property type="term" value="P:protein transport"/>
    <property type="evidence" value="ECO:0007669"/>
    <property type="project" value="UniProtKB-KW"/>
</dbReference>
<sequence>MAADTNLDDDEGINSINVTPLVDVMLVLLIIFMVTTTKIQESEALAIDKPDAQTGQKLEPKQHHILLSCAKDGKLEVDHKPVDSDAAIKEAITRKLAEGRDLQGIIQCDEEAQVKSMIHLVDLLRDAGVKKYAIATEKPKASPAPS</sequence>
<organism evidence="9 10">
    <name type="scientific">Nannocystis exedens</name>
    <dbReference type="NCBI Taxonomy" id="54"/>
    <lineage>
        <taxon>Bacteria</taxon>
        <taxon>Pseudomonadati</taxon>
        <taxon>Myxococcota</taxon>
        <taxon>Polyangia</taxon>
        <taxon>Nannocystales</taxon>
        <taxon>Nannocystaceae</taxon>
        <taxon>Nannocystis</taxon>
    </lineage>
</organism>
<evidence type="ECO:0000256" key="4">
    <source>
        <dbReference type="ARBA" id="ARBA00022692"/>
    </source>
</evidence>
<keyword evidence="4 7" id="KW-0812">Transmembrane</keyword>
<dbReference type="PANTHER" id="PTHR30558">
    <property type="entry name" value="EXBD MEMBRANE COMPONENT OF PMF-DRIVEN MACROMOLECULE IMPORT SYSTEM"/>
    <property type="match status" value="1"/>
</dbReference>
<dbReference type="RefSeq" id="WP_096328108.1">
    <property type="nucleotide sequence ID" value="NZ_FOMX01000032.1"/>
</dbReference>
<dbReference type="GO" id="GO:0005886">
    <property type="term" value="C:plasma membrane"/>
    <property type="evidence" value="ECO:0007669"/>
    <property type="project" value="UniProtKB-SubCell"/>
</dbReference>
<dbReference type="OrthoDB" id="9793581at2"/>
<keyword evidence="6 8" id="KW-0472">Membrane</keyword>
<keyword evidence="10" id="KW-1185">Reference proteome</keyword>
<evidence type="ECO:0000256" key="1">
    <source>
        <dbReference type="ARBA" id="ARBA00004162"/>
    </source>
</evidence>
<comment type="subcellular location">
    <subcellularLocation>
        <location evidence="1">Cell membrane</location>
        <topology evidence="1">Single-pass membrane protein</topology>
    </subcellularLocation>
    <subcellularLocation>
        <location evidence="7">Cell membrane</location>
        <topology evidence="7">Single-pass type II membrane protein</topology>
    </subcellularLocation>
</comment>
<evidence type="ECO:0000256" key="3">
    <source>
        <dbReference type="ARBA" id="ARBA00022475"/>
    </source>
</evidence>
<keyword evidence="3" id="KW-1003">Cell membrane</keyword>
<dbReference type="STRING" id="54.SAMN02745121_07287"/>
<keyword evidence="5 8" id="KW-1133">Transmembrane helix</keyword>
<name>A0A1I2GI27_9BACT</name>
<feature type="transmembrane region" description="Helical" evidence="8">
    <location>
        <begin position="12"/>
        <end position="34"/>
    </location>
</feature>
<comment type="similarity">
    <text evidence="2 7">Belongs to the ExbD/TolR family.</text>
</comment>
<dbReference type="AlphaFoldDB" id="A0A1I2GI27"/>
<evidence type="ECO:0000256" key="7">
    <source>
        <dbReference type="RuleBase" id="RU003879"/>
    </source>
</evidence>
<accession>A0A1I2GI27</accession>
<keyword evidence="7" id="KW-0813">Transport</keyword>
<dbReference type="Proteomes" id="UP000199400">
    <property type="component" value="Unassembled WGS sequence"/>
</dbReference>
<dbReference type="Pfam" id="PF02472">
    <property type="entry name" value="ExbD"/>
    <property type="match status" value="1"/>
</dbReference>
<dbReference type="PANTHER" id="PTHR30558:SF7">
    <property type="entry name" value="TOL-PAL SYSTEM PROTEIN TOLR"/>
    <property type="match status" value="1"/>
</dbReference>
<evidence type="ECO:0000256" key="8">
    <source>
        <dbReference type="SAM" id="Phobius"/>
    </source>
</evidence>